<evidence type="ECO:0000259" key="1">
    <source>
        <dbReference type="Pfam" id="PF22897"/>
    </source>
</evidence>
<name>A0A0N4URT7_DRAME</name>
<dbReference type="WBParaSite" id="DME_0001076901-mRNA-1">
    <property type="protein sequence ID" value="DME_0001076901-mRNA-1"/>
    <property type="gene ID" value="DME_0001076901"/>
</dbReference>
<feature type="domain" description="TIL-like" evidence="1">
    <location>
        <begin position="152"/>
        <end position="193"/>
    </location>
</feature>
<evidence type="ECO:0000313" key="2">
    <source>
        <dbReference type="EMBL" id="VDN54199.1"/>
    </source>
</evidence>
<accession>A0A0N4URT7</accession>
<organism evidence="3 5">
    <name type="scientific">Dracunculus medinensis</name>
    <name type="common">Guinea worm</name>
    <dbReference type="NCBI Taxonomy" id="318479"/>
    <lineage>
        <taxon>Eukaryota</taxon>
        <taxon>Metazoa</taxon>
        <taxon>Ecdysozoa</taxon>
        <taxon>Nematoda</taxon>
        <taxon>Chromadorea</taxon>
        <taxon>Rhabditida</taxon>
        <taxon>Spirurina</taxon>
        <taxon>Dracunculoidea</taxon>
        <taxon>Dracunculidae</taxon>
        <taxon>Dracunculus</taxon>
    </lineage>
</organism>
<dbReference type="Proteomes" id="UP000274756">
    <property type="component" value="Unassembled WGS sequence"/>
</dbReference>
<evidence type="ECO:0000313" key="3">
    <source>
        <dbReference type="Proteomes" id="UP000038040"/>
    </source>
</evidence>
<evidence type="ECO:0000313" key="5">
    <source>
        <dbReference type="WBParaSite" id="DME_0001076901-mRNA-1"/>
    </source>
</evidence>
<sequence length="195" mass="22364">MRRTSWTKCILHCSCTNAEFNKLNEQCNENSCKKITQSPPIEVVTRPISRCGKEYCRLGQITLESCYQIRNKCGINMIFNIIMEIFGSCIMRCACEHEFVEKDGQCVVPSIFREITTTSEKTTTTTDFIASSLSKVDKKFYNSDCRQTQLACGRNMKIISFWKNPVNQQNRFSCTQFCACNDGFVEINGQCVKEE</sequence>
<reference evidence="2 4" key="2">
    <citation type="submission" date="2018-11" db="EMBL/GenBank/DDBJ databases">
        <authorList>
            <consortium name="Pathogen Informatics"/>
        </authorList>
    </citation>
    <scope>NUCLEOTIDE SEQUENCE [LARGE SCALE GENOMIC DNA]</scope>
</reference>
<protein>
    <submittedName>
        <fullName evidence="5">EB domain-containing protein</fullName>
    </submittedName>
</protein>
<reference evidence="5" key="1">
    <citation type="submission" date="2017-02" db="UniProtKB">
        <authorList>
            <consortium name="WormBaseParasite"/>
        </authorList>
    </citation>
    <scope>IDENTIFICATION</scope>
</reference>
<keyword evidence="4" id="KW-1185">Reference proteome</keyword>
<gene>
    <name evidence="2" type="ORF">DME_LOCUS4172</name>
</gene>
<evidence type="ECO:0000313" key="4">
    <source>
        <dbReference type="Proteomes" id="UP000274756"/>
    </source>
</evidence>
<proteinExistence type="predicted"/>
<feature type="domain" description="TIL-like" evidence="1">
    <location>
        <begin position="68"/>
        <end position="108"/>
    </location>
</feature>
<dbReference type="Pfam" id="PF22897">
    <property type="entry name" value="TIL_2"/>
    <property type="match status" value="2"/>
</dbReference>
<dbReference type="AlphaFoldDB" id="A0A0N4URT7"/>
<dbReference type="Proteomes" id="UP000038040">
    <property type="component" value="Unplaced"/>
</dbReference>
<dbReference type="EMBL" id="UYYG01000357">
    <property type="protein sequence ID" value="VDN54199.1"/>
    <property type="molecule type" value="Genomic_DNA"/>
</dbReference>
<dbReference type="InterPro" id="IPR054450">
    <property type="entry name" value="TIL-like_dom"/>
</dbReference>